<gene>
    <name evidence="1" type="ORF">METZ01_LOCUS397813</name>
</gene>
<feature type="non-terminal residue" evidence="1">
    <location>
        <position position="1"/>
    </location>
</feature>
<sequence length="285" mass="32601">NENKLVIYNLLGNDIYLTDPGAIIFLDGFEELSVELNFRAKAKAFNQLVSSRSDLDIQSFIDGFIGWQNFQIDAVFTSSKGDYKTSDGSSLLLSGIYDFREIELPNSFYSQLQDSTIYDIAIVKKDKLYDFKINDLKNDFIQLDLGSGLIISEDFNYASITLVTSFKKELILDYIKGGLSQREANNNRLYDFLSRNLYPNQNMTVSFDLEPKSKNILDTIKNINVYSDGKFDSNYIFDDNKNPNYIIGIIDYKLEIENLRTKDVLVKGTIDLGDTEAFIRQINLN</sequence>
<accession>A0A382VEM6</accession>
<evidence type="ECO:0008006" key="2">
    <source>
        <dbReference type="Google" id="ProtNLM"/>
    </source>
</evidence>
<proteinExistence type="predicted"/>
<dbReference type="EMBL" id="UINC01151386">
    <property type="protein sequence ID" value="SVD44959.1"/>
    <property type="molecule type" value="Genomic_DNA"/>
</dbReference>
<reference evidence="1" key="1">
    <citation type="submission" date="2018-05" db="EMBL/GenBank/DDBJ databases">
        <authorList>
            <person name="Lanie J.A."/>
            <person name="Ng W.-L."/>
            <person name="Kazmierczak K.M."/>
            <person name="Andrzejewski T.M."/>
            <person name="Davidsen T.M."/>
            <person name="Wayne K.J."/>
            <person name="Tettelin H."/>
            <person name="Glass J.I."/>
            <person name="Rusch D."/>
            <person name="Podicherti R."/>
            <person name="Tsui H.-C.T."/>
            <person name="Winkler M.E."/>
        </authorList>
    </citation>
    <scope>NUCLEOTIDE SEQUENCE</scope>
</reference>
<protein>
    <recommendedName>
        <fullName evidence="2">DUF3971 domain-containing protein</fullName>
    </recommendedName>
</protein>
<name>A0A382VEM6_9ZZZZ</name>
<evidence type="ECO:0000313" key="1">
    <source>
        <dbReference type="EMBL" id="SVD44959.1"/>
    </source>
</evidence>
<organism evidence="1">
    <name type="scientific">marine metagenome</name>
    <dbReference type="NCBI Taxonomy" id="408172"/>
    <lineage>
        <taxon>unclassified sequences</taxon>
        <taxon>metagenomes</taxon>
        <taxon>ecological metagenomes</taxon>
    </lineage>
</organism>
<dbReference type="AlphaFoldDB" id="A0A382VEM6"/>
<feature type="non-terminal residue" evidence="1">
    <location>
        <position position="285"/>
    </location>
</feature>